<evidence type="ECO:0000256" key="10">
    <source>
        <dbReference type="SAM" id="MobiDB-lite"/>
    </source>
</evidence>
<accession>A0A8H3IEI6</accession>
<keyword evidence="12" id="KW-1185">Reference proteome</keyword>
<dbReference type="GO" id="GO:0003712">
    <property type="term" value="F:transcription coregulator activity"/>
    <property type="evidence" value="ECO:0007669"/>
    <property type="project" value="InterPro"/>
</dbReference>
<gene>
    <name evidence="9" type="primary">MED19</name>
    <name evidence="11" type="ORF">HETSPECPRED_010158</name>
</gene>
<protein>
    <recommendedName>
        <fullName evidence="3 9">Mediator of RNA polymerase II transcription subunit 19</fullName>
    </recommendedName>
    <alternativeName>
        <fullName evidence="8 9">Mediator complex subunit 19</fullName>
    </alternativeName>
</protein>
<organism evidence="11 12">
    <name type="scientific">Heterodermia speciosa</name>
    <dbReference type="NCBI Taxonomy" id="116794"/>
    <lineage>
        <taxon>Eukaryota</taxon>
        <taxon>Fungi</taxon>
        <taxon>Dikarya</taxon>
        <taxon>Ascomycota</taxon>
        <taxon>Pezizomycotina</taxon>
        <taxon>Lecanoromycetes</taxon>
        <taxon>OSLEUM clade</taxon>
        <taxon>Lecanoromycetidae</taxon>
        <taxon>Caliciales</taxon>
        <taxon>Physciaceae</taxon>
        <taxon>Heterodermia</taxon>
    </lineage>
</organism>
<dbReference type="EMBL" id="CAJPDS010000009">
    <property type="protein sequence ID" value="CAF9910719.1"/>
    <property type="molecule type" value="Genomic_DNA"/>
</dbReference>
<dbReference type="Pfam" id="PF08633">
    <property type="entry name" value="Rox3"/>
    <property type="match status" value="1"/>
</dbReference>
<evidence type="ECO:0000256" key="2">
    <source>
        <dbReference type="ARBA" id="ARBA00009259"/>
    </source>
</evidence>
<keyword evidence="6 9" id="KW-0804">Transcription</keyword>
<keyword evidence="7 9" id="KW-0539">Nucleus</keyword>
<evidence type="ECO:0000256" key="8">
    <source>
        <dbReference type="ARBA" id="ARBA00032018"/>
    </source>
</evidence>
<dbReference type="Proteomes" id="UP000664521">
    <property type="component" value="Unassembled WGS sequence"/>
</dbReference>
<proteinExistence type="inferred from homology"/>
<keyword evidence="4 9" id="KW-0805">Transcription regulation</keyword>
<evidence type="ECO:0000256" key="1">
    <source>
        <dbReference type="ARBA" id="ARBA00004123"/>
    </source>
</evidence>
<comment type="subcellular location">
    <subcellularLocation>
        <location evidence="1 9">Nucleus</location>
    </subcellularLocation>
</comment>
<feature type="region of interest" description="Disordered" evidence="10">
    <location>
        <begin position="197"/>
        <end position="313"/>
    </location>
</feature>
<dbReference type="InterPro" id="IPR013942">
    <property type="entry name" value="Mediator_Med19_fun"/>
</dbReference>
<evidence type="ECO:0000256" key="5">
    <source>
        <dbReference type="ARBA" id="ARBA00023159"/>
    </source>
</evidence>
<dbReference type="AlphaFoldDB" id="A0A8H3IEI6"/>
<evidence type="ECO:0000256" key="7">
    <source>
        <dbReference type="ARBA" id="ARBA00023242"/>
    </source>
</evidence>
<evidence type="ECO:0000256" key="9">
    <source>
        <dbReference type="RuleBase" id="RU364151"/>
    </source>
</evidence>
<comment type="subunit">
    <text evidence="9">Component of the Mediator complex.</text>
</comment>
<feature type="compositionally biased region" description="Basic and acidic residues" evidence="10">
    <location>
        <begin position="197"/>
        <end position="206"/>
    </location>
</feature>
<feature type="compositionally biased region" description="Polar residues" evidence="10">
    <location>
        <begin position="209"/>
        <end position="221"/>
    </location>
</feature>
<comment type="similarity">
    <text evidence="2 9">Belongs to the Mediator complex subunit 19 family.</text>
</comment>
<comment type="caution">
    <text evidence="11">The sequence shown here is derived from an EMBL/GenBank/DDBJ whole genome shotgun (WGS) entry which is preliminary data.</text>
</comment>
<sequence>MDTSIDAKTTKNTQPSEDDPPERAVRPTTVEDELAPPVPSEPKDSEDSPEAQEQSGKTPRLAISEDLHAPKPPKPQFTQDLLSLCGLQPLVATIARVDPVTGEKINKLRKSYEGHLKPLGLAGKNKGVQAEPDKRLLESYFWPEEEYHSQKVHGKDLKRGLPAATLAKLEKAMHMQPGPLPDSSKWEEIFGFEKTKPMGTALDKKGKAGTSSTQISESVNGHRSVAAAGAESEDTRPKRAGKKRRYNDDSFEGYAEGFVDDAEDAVAGEGYSSEERSRRGSASKRRKKSSKDFSPTSPTISDRVMVGAGNYAR</sequence>
<comment type="function">
    <text evidence="9">Component of the Mediator complex, a coactivator involved in the regulated transcription of nearly all RNA polymerase II-dependent genes. Mediator functions as a bridge to convey information from gene-specific regulatory proteins to the basal RNA polymerase II transcription machinery. Mediator is recruited to promoters by direct interactions with regulatory proteins and serves as a scaffold for the assembly of a functional preinitiation complex with RNA polymerase II and the general transcription factors.</text>
</comment>
<keyword evidence="5 9" id="KW-0010">Activator</keyword>
<reference evidence="11" key="1">
    <citation type="submission" date="2021-03" db="EMBL/GenBank/DDBJ databases">
        <authorList>
            <person name="Tagirdzhanova G."/>
        </authorList>
    </citation>
    <scope>NUCLEOTIDE SEQUENCE</scope>
</reference>
<dbReference type="GO" id="GO:0006357">
    <property type="term" value="P:regulation of transcription by RNA polymerase II"/>
    <property type="evidence" value="ECO:0007669"/>
    <property type="project" value="InterPro"/>
</dbReference>
<name>A0A8H3IEI6_9LECA</name>
<feature type="compositionally biased region" description="Polar residues" evidence="10">
    <location>
        <begin position="1"/>
        <end position="15"/>
    </location>
</feature>
<evidence type="ECO:0000256" key="3">
    <source>
        <dbReference type="ARBA" id="ARBA00019615"/>
    </source>
</evidence>
<evidence type="ECO:0000256" key="4">
    <source>
        <dbReference type="ARBA" id="ARBA00023015"/>
    </source>
</evidence>
<dbReference type="OrthoDB" id="2160599at2759"/>
<evidence type="ECO:0000256" key="6">
    <source>
        <dbReference type="ARBA" id="ARBA00023163"/>
    </source>
</evidence>
<evidence type="ECO:0000313" key="12">
    <source>
        <dbReference type="Proteomes" id="UP000664521"/>
    </source>
</evidence>
<feature type="compositionally biased region" description="Basic residues" evidence="10">
    <location>
        <begin position="279"/>
        <end position="289"/>
    </location>
</feature>
<evidence type="ECO:0000313" key="11">
    <source>
        <dbReference type="EMBL" id="CAF9910719.1"/>
    </source>
</evidence>
<feature type="region of interest" description="Disordered" evidence="10">
    <location>
        <begin position="1"/>
        <end position="78"/>
    </location>
</feature>
<dbReference type="GO" id="GO:0016592">
    <property type="term" value="C:mediator complex"/>
    <property type="evidence" value="ECO:0007669"/>
    <property type="project" value="InterPro"/>
</dbReference>